<reference evidence="3" key="1">
    <citation type="submission" date="2013-09" db="EMBL/GenBank/DDBJ databases">
        <title>Corchorus olitorius genome sequencing.</title>
        <authorList>
            <person name="Alam M."/>
            <person name="Haque M.S."/>
            <person name="Islam M.S."/>
            <person name="Emdad E.M."/>
            <person name="Islam M.M."/>
            <person name="Ahmed B."/>
            <person name="Halim A."/>
            <person name="Hossen Q.M.M."/>
            <person name="Hossain M.Z."/>
            <person name="Ahmed R."/>
            <person name="Khan M.M."/>
            <person name="Islam R."/>
            <person name="Rashid M.M."/>
            <person name="Khan S.A."/>
            <person name="Rahman M.S."/>
            <person name="Alam M."/>
            <person name="Yahiya A.S."/>
            <person name="Khan M.S."/>
            <person name="Azam M.S."/>
            <person name="Haque T."/>
            <person name="Lashkar M.Z.H."/>
            <person name="Akhand A.I."/>
            <person name="Morshed G."/>
            <person name="Roy S."/>
            <person name="Uddin K.S."/>
            <person name="Rabeya T."/>
            <person name="Hossain A.S."/>
            <person name="Chowdhury A."/>
            <person name="Snigdha A.R."/>
            <person name="Mortoza M.S."/>
            <person name="Matin S.A."/>
            <person name="Hoque S.M.E."/>
            <person name="Islam M.K."/>
            <person name="Roy D.K."/>
            <person name="Haider R."/>
            <person name="Moosa M.M."/>
            <person name="Elias S.M."/>
            <person name="Hasan A.M."/>
            <person name="Jahan S."/>
            <person name="Shafiuddin M."/>
            <person name="Mahmood N."/>
            <person name="Shommy N.S."/>
        </authorList>
    </citation>
    <scope>NUCLEOTIDE SEQUENCE [LARGE SCALE GENOMIC DNA]</scope>
    <source>
        <strain evidence="3">cv. O-4</strain>
    </source>
</reference>
<feature type="region of interest" description="Disordered" evidence="1">
    <location>
        <begin position="102"/>
        <end position="122"/>
    </location>
</feature>
<keyword evidence="3" id="KW-1185">Reference proteome</keyword>
<organism evidence="2 3">
    <name type="scientific">Corchorus olitorius</name>
    <dbReference type="NCBI Taxonomy" id="93759"/>
    <lineage>
        <taxon>Eukaryota</taxon>
        <taxon>Viridiplantae</taxon>
        <taxon>Streptophyta</taxon>
        <taxon>Embryophyta</taxon>
        <taxon>Tracheophyta</taxon>
        <taxon>Spermatophyta</taxon>
        <taxon>Magnoliopsida</taxon>
        <taxon>eudicotyledons</taxon>
        <taxon>Gunneridae</taxon>
        <taxon>Pentapetalae</taxon>
        <taxon>rosids</taxon>
        <taxon>malvids</taxon>
        <taxon>Malvales</taxon>
        <taxon>Malvaceae</taxon>
        <taxon>Grewioideae</taxon>
        <taxon>Apeibeae</taxon>
        <taxon>Corchorus</taxon>
    </lineage>
</organism>
<dbReference type="AlphaFoldDB" id="A0A1R3HFU8"/>
<evidence type="ECO:0000256" key="1">
    <source>
        <dbReference type="SAM" id="MobiDB-lite"/>
    </source>
</evidence>
<proteinExistence type="predicted"/>
<comment type="caution">
    <text evidence="2">The sequence shown here is derived from an EMBL/GenBank/DDBJ whole genome shotgun (WGS) entry which is preliminary data.</text>
</comment>
<evidence type="ECO:0000313" key="3">
    <source>
        <dbReference type="Proteomes" id="UP000187203"/>
    </source>
</evidence>
<protein>
    <submittedName>
        <fullName evidence="2">DNA topoisomerase I (ISS) protein</fullName>
    </submittedName>
</protein>
<evidence type="ECO:0000313" key="2">
    <source>
        <dbReference type="EMBL" id="OMO69183.1"/>
    </source>
</evidence>
<name>A0A1R3HFU8_9ROSI</name>
<accession>A0A1R3HFU8</accession>
<dbReference type="EMBL" id="AWUE01020264">
    <property type="protein sequence ID" value="OMO69183.1"/>
    <property type="molecule type" value="Genomic_DNA"/>
</dbReference>
<sequence length="122" mass="13790">MHSINTKIKTENEQNLKFTFSHLSLSLNPPEVSSAAEPPCVAAYIVVGAPFGHENLRINAPSLPRSRSGMNLAKNRTQMLQMNELSNYFSDMYFNSLRSFFSPERKGKYGSKTKKEQSNEND</sequence>
<feature type="compositionally biased region" description="Basic and acidic residues" evidence="1">
    <location>
        <begin position="103"/>
        <end position="122"/>
    </location>
</feature>
<gene>
    <name evidence="2" type="ORF">COLO4_29215</name>
</gene>
<dbReference type="Proteomes" id="UP000187203">
    <property type="component" value="Unassembled WGS sequence"/>
</dbReference>